<dbReference type="RefSeq" id="WP_210535348.1">
    <property type="nucleotide sequence ID" value="NZ_JAGKTC010000001.1"/>
</dbReference>
<protein>
    <recommendedName>
        <fullName evidence="4">Lipoprotein</fullName>
    </recommendedName>
</protein>
<keyword evidence="1" id="KW-0732">Signal</keyword>
<gene>
    <name evidence="2" type="ORF">J5837_03635</name>
</gene>
<feature type="signal peptide" evidence="1">
    <location>
        <begin position="1"/>
        <end position="27"/>
    </location>
</feature>
<evidence type="ECO:0000256" key="1">
    <source>
        <dbReference type="SAM" id="SignalP"/>
    </source>
</evidence>
<accession>A0A941AT21</accession>
<comment type="caution">
    <text evidence="2">The sequence shown here is derived from an EMBL/GenBank/DDBJ whole genome shotgun (WGS) entry which is preliminary data.</text>
</comment>
<dbReference type="Proteomes" id="UP000673447">
    <property type="component" value="Unassembled WGS sequence"/>
</dbReference>
<feature type="chain" id="PRO_5036846015" description="Lipoprotein" evidence="1">
    <location>
        <begin position="28"/>
        <end position="690"/>
    </location>
</feature>
<keyword evidence="3" id="KW-1185">Reference proteome</keyword>
<name>A0A941AT21_9GAMM</name>
<dbReference type="GO" id="GO:0005975">
    <property type="term" value="P:carbohydrate metabolic process"/>
    <property type="evidence" value="ECO:0007669"/>
    <property type="project" value="InterPro"/>
</dbReference>
<reference evidence="2" key="2">
    <citation type="submission" date="2021-03" db="EMBL/GenBank/DDBJ databases">
        <authorList>
            <person name="Cao W."/>
        </authorList>
    </citation>
    <scope>NUCLEOTIDE SEQUENCE</scope>
    <source>
        <strain evidence="2">110414</strain>
    </source>
</reference>
<dbReference type="InterPro" id="IPR008928">
    <property type="entry name" value="6-hairpin_glycosidase_sf"/>
</dbReference>
<dbReference type="EMBL" id="JAGKTC010000001">
    <property type="protein sequence ID" value="MBP3983507.1"/>
    <property type="molecule type" value="Genomic_DNA"/>
</dbReference>
<evidence type="ECO:0000313" key="2">
    <source>
        <dbReference type="EMBL" id="MBP3983507.1"/>
    </source>
</evidence>
<reference evidence="2" key="1">
    <citation type="journal article" date="2016" name="Int. J. Syst. Evol. Microbiol.">
        <title>Pseudoxanthomonas helianthi sp. nov., isolated from roots of Jerusalem artichoke (Helianthus tuberosus).</title>
        <authorList>
            <person name="Kittiwongwattana C."/>
            <person name="Thawai C."/>
        </authorList>
    </citation>
    <scope>NUCLEOTIDE SEQUENCE</scope>
    <source>
        <strain evidence="2">110414</strain>
    </source>
</reference>
<organism evidence="2 3">
    <name type="scientific">Pseudoxanthomonas helianthi</name>
    <dbReference type="NCBI Taxonomy" id="1453541"/>
    <lineage>
        <taxon>Bacteria</taxon>
        <taxon>Pseudomonadati</taxon>
        <taxon>Pseudomonadota</taxon>
        <taxon>Gammaproteobacteria</taxon>
        <taxon>Lysobacterales</taxon>
        <taxon>Lysobacteraceae</taxon>
        <taxon>Pseudoxanthomonas</taxon>
    </lineage>
</organism>
<proteinExistence type="predicted"/>
<dbReference type="AlphaFoldDB" id="A0A941AT21"/>
<sequence length="690" mass="74364">MPDRRGFAELRWCALALAMCMAPAASAHEGCAELQFRIVEGNTTNAFCREGPSAAHLLLNAGAQPRVLVAFPAGNSGTGLWFERGPVPVHWELRTLGATHAADASGRPLHGIVAEASASASRLVVRDAVLGSVRVLRDFQLGVAYPPSVATRAQVGARRVSWSRPRLDGAPGYEIAVELLNGHASAGAGTAVALAADRDGEPLRLRITALTGERPLTPLPAAALFGEAAGSDPRSREALGFLSYREKFLAGSWRFDTYFGRDTLMSLRLLMPALRAEPIEDGLASVLERLDAQGEVAHEEDIGEFAVLRRRKGDVPAAQSEDAPIYDYKMIDDDLMLAPVAAAWLLDRPEGRERAATFLARKTTTGETLGAALARNFGFVLRSAQAFAREPVARNLVSLKPGFSVGQWRDSERGLAGGRYAYDVNAVLMPAALEAIARFEQAGLLQQHATAAQRRFLSSAGAVGAIWSQRAPLLFRVELPAATARANIQRYATSLGADPAAALASLPKEALRFDALSLDKAGKPIPVLHSDGGFALLFRDPEPKALQGMVEATLRPFPAGLMTDAGMLVANPAFADAGVVADFGRNAYHGTVVWSWQQALMAAGLARQLQRRDLPDEVRGELQDAQKRLWKAIEATDAMRTSELWSWTYADGRYRPVPFGQGHGDADESNAAQLWSTVYLANPDPYRPRR</sequence>
<evidence type="ECO:0008006" key="4">
    <source>
        <dbReference type="Google" id="ProtNLM"/>
    </source>
</evidence>
<dbReference type="SUPFAM" id="SSF48208">
    <property type="entry name" value="Six-hairpin glycosidases"/>
    <property type="match status" value="1"/>
</dbReference>
<evidence type="ECO:0000313" key="3">
    <source>
        <dbReference type="Proteomes" id="UP000673447"/>
    </source>
</evidence>